<keyword evidence="3" id="KW-0119">Carbohydrate metabolism</keyword>
<protein>
    <recommendedName>
        <fullName evidence="2">galactinol--sucrose galactosyltransferase</fullName>
        <ecNumber evidence="2">2.4.1.82</ecNumber>
    </recommendedName>
</protein>
<evidence type="ECO:0000256" key="3">
    <source>
        <dbReference type="ARBA" id="ARBA00023277"/>
    </source>
</evidence>
<dbReference type="EMBL" id="OX459125">
    <property type="protein sequence ID" value="CAI9114715.1"/>
    <property type="molecule type" value="Genomic_DNA"/>
</dbReference>
<dbReference type="AlphaFoldDB" id="A0AAV1E6J6"/>
<name>A0AAV1E6J6_OLDCO</name>
<evidence type="ECO:0000256" key="2">
    <source>
        <dbReference type="ARBA" id="ARBA00012708"/>
    </source>
</evidence>
<dbReference type="InterPro" id="IPR013785">
    <property type="entry name" value="Aldolase_TIM"/>
</dbReference>
<comment type="catalytic activity">
    <reaction evidence="4">
        <text>alpha-D-galactosyl-(1-&gt;3)-1D-myo-inositol + sucrose = raffinose + myo-inositol</text>
        <dbReference type="Rhea" id="RHEA:20161"/>
        <dbReference type="ChEBI" id="CHEBI:16634"/>
        <dbReference type="ChEBI" id="CHEBI:17268"/>
        <dbReference type="ChEBI" id="CHEBI:17505"/>
        <dbReference type="ChEBI" id="CHEBI:17992"/>
        <dbReference type="EC" id="2.4.1.82"/>
    </reaction>
</comment>
<dbReference type="PANTHER" id="PTHR31268:SF5">
    <property type="entry name" value="GALACTINOL--SUCROSE GALACTOSYLTRANSFERASE 6-RELATED"/>
    <property type="match status" value="1"/>
</dbReference>
<dbReference type="GO" id="GO:0047274">
    <property type="term" value="F:galactinol-sucrose galactosyltransferase activity"/>
    <property type="evidence" value="ECO:0007669"/>
    <property type="project" value="UniProtKB-EC"/>
</dbReference>
<keyword evidence="6" id="KW-1185">Reference proteome</keyword>
<dbReference type="InterPro" id="IPR008811">
    <property type="entry name" value="Glycosyl_hydrolases_36"/>
</dbReference>
<comment type="similarity">
    <text evidence="1">Belongs to the glycosyl hydrolases 36 family.</text>
</comment>
<dbReference type="InterPro" id="IPR017853">
    <property type="entry name" value="GH"/>
</dbReference>
<sequence>MTIEPTARITERKLAVLKDQTILTNLPENVIANSGTDSGPVEGVFLGAVFDQESSRQVVSLGTLRDLRFMACFRFRLWWMAQRMGDRGGDIPLETLLLLAETKDIDESGDSDTVGPTFTHSVYVSSGTDPFGVITEAFRVVKLHPKTFRQRHEKQLPGIVDYFGWCTWDAFYRDVTQEGVEDGLRSLSAGGTPPKFVIIDDGWQSVWVDDEIQGETDPKQQQLQQPPLNRLTGIKENPKFRNKDDPTLGIKNIVKIAKEKYGVELTKQYHQALDASIAKSFPDNGCVACMSQNTDGLYCSKQTAIVRASDDFFLRIPESHTIHIAAVAYKSIFVGEFMQPDWDMFHSVHPAAEFHASARAISGGPLYVSDAPGKHNFDLLKKLVLPDGSILRARLPGRPTVDCLLSDPCRDGVSIEKKNTFHQTNSEAITGYIRGCDVHLIREVALDPEWSGDCVVYCHSSGKLVCLPHNAAMQISLKVLEQEIFTVTPIKNLAPGFSFAPLGLMHMYNAGGAIEGLEYYVKAGTQLSERKGPFWMGRELL</sequence>
<proteinExistence type="inferred from homology"/>
<evidence type="ECO:0000256" key="4">
    <source>
        <dbReference type="ARBA" id="ARBA00049426"/>
    </source>
</evidence>
<organism evidence="5 6">
    <name type="scientific">Oldenlandia corymbosa var. corymbosa</name>
    <dbReference type="NCBI Taxonomy" id="529605"/>
    <lineage>
        <taxon>Eukaryota</taxon>
        <taxon>Viridiplantae</taxon>
        <taxon>Streptophyta</taxon>
        <taxon>Embryophyta</taxon>
        <taxon>Tracheophyta</taxon>
        <taxon>Spermatophyta</taxon>
        <taxon>Magnoliopsida</taxon>
        <taxon>eudicotyledons</taxon>
        <taxon>Gunneridae</taxon>
        <taxon>Pentapetalae</taxon>
        <taxon>asterids</taxon>
        <taxon>lamiids</taxon>
        <taxon>Gentianales</taxon>
        <taxon>Rubiaceae</taxon>
        <taxon>Rubioideae</taxon>
        <taxon>Spermacoceae</taxon>
        <taxon>Hedyotis-Oldenlandia complex</taxon>
        <taxon>Oldenlandia</taxon>
    </lineage>
</organism>
<dbReference type="Pfam" id="PF05691">
    <property type="entry name" value="Raffinose_syn"/>
    <property type="match status" value="3"/>
</dbReference>
<accession>A0AAV1E6J6</accession>
<dbReference type="Gene3D" id="3.20.20.70">
    <property type="entry name" value="Aldolase class I"/>
    <property type="match status" value="1"/>
</dbReference>
<gene>
    <name evidence="5" type="ORF">OLC1_LOCUS21382</name>
</gene>
<dbReference type="Proteomes" id="UP001161247">
    <property type="component" value="Chromosome 8"/>
</dbReference>
<dbReference type="PANTHER" id="PTHR31268">
    <property type="match status" value="1"/>
</dbReference>
<evidence type="ECO:0000256" key="1">
    <source>
        <dbReference type="ARBA" id="ARBA00007240"/>
    </source>
</evidence>
<reference evidence="5" key="1">
    <citation type="submission" date="2023-03" db="EMBL/GenBank/DDBJ databases">
        <authorList>
            <person name="Julca I."/>
        </authorList>
    </citation>
    <scope>NUCLEOTIDE SEQUENCE</scope>
</reference>
<evidence type="ECO:0000313" key="6">
    <source>
        <dbReference type="Proteomes" id="UP001161247"/>
    </source>
</evidence>
<dbReference type="SUPFAM" id="SSF51445">
    <property type="entry name" value="(Trans)glycosidases"/>
    <property type="match status" value="1"/>
</dbReference>
<evidence type="ECO:0000313" key="5">
    <source>
        <dbReference type="EMBL" id="CAI9114715.1"/>
    </source>
</evidence>
<dbReference type="EC" id="2.4.1.82" evidence="2"/>